<dbReference type="RefSeq" id="WP_147322633.1">
    <property type="nucleotide sequence ID" value="NZ_CP060636.1"/>
</dbReference>
<dbReference type="Proteomes" id="UP000515856">
    <property type="component" value="Chromosome"/>
</dbReference>
<name>A0A7G9GQY7_9FIRM</name>
<gene>
    <name evidence="1" type="ORF">H9Q80_04500</name>
</gene>
<organism evidence="1 2">
    <name type="scientific">[Eubacterium] hominis</name>
    <dbReference type="NCBI Taxonomy" id="2764325"/>
    <lineage>
        <taxon>Bacteria</taxon>
        <taxon>Bacillati</taxon>
        <taxon>Bacillota</taxon>
        <taxon>Erysipelotrichia</taxon>
        <taxon>Erysipelotrichales</taxon>
        <taxon>Erysipelotrichaceae</taxon>
        <taxon>Amedibacillus</taxon>
    </lineage>
</organism>
<evidence type="ECO:0000313" key="2">
    <source>
        <dbReference type="Proteomes" id="UP000515856"/>
    </source>
</evidence>
<sequence>MKKTKYFIISSIVLLLLGYVSLQYVYTHADFKIHTMSGNSDILNDITMKVTFNTPKAVDVLYKNQEVTYQIVNHNDHEEILYADQEPVYDDKNNDGWKEIKDDTFACSEDDCKLYRRDIDEVNINYRISGSGSSFNSFILETGLKDVSKNGYQIYQEKTIINNDTSNLSIIRPNAYEHFTYTLKKIKDHEYYFIPNNSGNVSGDVYLYKVMTKDDKLIAEKVAKLDNQYEYMNYYVMNQQLFVLASEKKTKNMYMLSFDENSAINQKTKLPTKNIYSINNQLVDHYIVLNDDTTYYAFDCKAMKVVDECKVINRQNLIKTAYQNGRFYAINLTSKVLDIKVYEHDKEVYHGVIQAINDMSKGGLHDIEFLDS</sequence>
<dbReference type="EMBL" id="CP060636">
    <property type="protein sequence ID" value="QNM13219.1"/>
    <property type="molecule type" value="Genomic_DNA"/>
</dbReference>
<protein>
    <submittedName>
        <fullName evidence="1">Uncharacterized protein</fullName>
    </submittedName>
</protein>
<accession>A0A7G9GQY7</accession>
<keyword evidence="2" id="KW-1185">Reference proteome</keyword>
<reference evidence="1 2" key="1">
    <citation type="submission" date="2020-08" db="EMBL/GenBank/DDBJ databases">
        <authorList>
            <person name="Liu C."/>
            <person name="Sun Q."/>
        </authorList>
    </citation>
    <scope>NUCLEOTIDE SEQUENCE [LARGE SCALE GENOMIC DNA]</scope>
    <source>
        <strain evidence="1 2">NSJ-61</strain>
    </source>
</reference>
<dbReference type="AlphaFoldDB" id="A0A7G9GQY7"/>
<evidence type="ECO:0000313" key="1">
    <source>
        <dbReference type="EMBL" id="QNM13219.1"/>
    </source>
</evidence>
<proteinExistence type="predicted"/>
<dbReference type="KEGG" id="ehn:H9Q80_04500"/>